<feature type="compositionally biased region" description="Polar residues" evidence="1">
    <location>
        <begin position="29"/>
        <end position="52"/>
    </location>
</feature>
<dbReference type="Proteomes" id="UP000019335">
    <property type="component" value="Chromosome 15"/>
</dbReference>
<protein>
    <submittedName>
        <fullName evidence="2">Uncharacterized protein</fullName>
    </submittedName>
</protein>
<evidence type="ECO:0000313" key="2">
    <source>
        <dbReference type="EMBL" id="EWM23981.1"/>
    </source>
</evidence>
<gene>
    <name evidence="2" type="ORF">Naga_100027g39</name>
</gene>
<accession>W7TTS5</accession>
<proteinExistence type="predicted"/>
<reference evidence="2 3" key="1">
    <citation type="journal article" date="2014" name="Mol. Plant">
        <title>Chromosome Scale Genome Assembly and Transcriptome Profiling of Nannochloropsis gaditana in Nitrogen Depletion.</title>
        <authorList>
            <person name="Corteggiani Carpinelli E."/>
            <person name="Telatin A."/>
            <person name="Vitulo N."/>
            <person name="Forcato C."/>
            <person name="D'Angelo M."/>
            <person name="Schiavon R."/>
            <person name="Vezzi A."/>
            <person name="Giacometti G.M."/>
            <person name="Morosinotto T."/>
            <person name="Valle G."/>
        </authorList>
    </citation>
    <scope>NUCLEOTIDE SEQUENCE [LARGE SCALE GENOMIC DNA]</scope>
    <source>
        <strain evidence="2 3">B-31</strain>
    </source>
</reference>
<keyword evidence="3" id="KW-1185">Reference proteome</keyword>
<name>W7TTS5_9STRA</name>
<evidence type="ECO:0000256" key="1">
    <source>
        <dbReference type="SAM" id="MobiDB-lite"/>
    </source>
</evidence>
<feature type="region of interest" description="Disordered" evidence="1">
    <location>
        <begin position="2390"/>
        <end position="2411"/>
    </location>
</feature>
<dbReference type="OrthoDB" id="10294327at2759"/>
<feature type="region of interest" description="Disordered" evidence="1">
    <location>
        <begin position="1"/>
        <end position="131"/>
    </location>
</feature>
<dbReference type="EMBL" id="AZIL01001411">
    <property type="protein sequence ID" value="EWM23981.1"/>
    <property type="molecule type" value="Genomic_DNA"/>
</dbReference>
<organism evidence="2 3">
    <name type="scientific">Nannochloropsis gaditana</name>
    <dbReference type="NCBI Taxonomy" id="72520"/>
    <lineage>
        <taxon>Eukaryota</taxon>
        <taxon>Sar</taxon>
        <taxon>Stramenopiles</taxon>
        <taxon>Ochrophyta</taxon>
        <taxon>Eustigmatophyceae</taxon>
        <taxon>Eustigmatales</taxon>
        <taxon>Monodopsidaceae</taxon>
        <taxon>Nannochloropsis</taxon>
    </lineage>
</organism>
<comment type="caution">
    <text evidence="2">The sequence shown here is derived from an EMBL/GenBank/DDBJ whole genome shotgun (WGS) entry which is preliminary data.</text>
</comment>
<sequence>MSFPVRCGGGDGAGVSQPSPTVGGGLLGNSPSTGEKQSRAASNSQDQAQNNVFPLGKAPSQKASGFPSVGTLPGPSAEATATGTPALPAAGSDQQGLFAGTGVGSHVMPSAQAQHPQNNGNESYATSSTGLTGAVPASNTFGGVNGSTSGLLPSISSGTTELASLASSAIKHSADSWKERSSVLVDLHLLFAGVLAEPRLFSDEEISEQLDHLLDPGETPTSASQALKRILDCSDYRCRVDCTLQKSPVSTFYAPASEETAQDFARLFEDEKPLPLLHGWIPGITASGLDGKSDLVDGVRSLARCLRLAEARAMQVLFLYLKDQVRRGLIKKIDSREYKSPFLHEKIRHFYFSQRIYFFRNMQEFFRIDLDADYFLPELRQEVHHFLAALTFQENSSSFAQRLQEDLKDLWQAIPPRVQELDQAYSKEIRPGHSAAYWERARQEWVKQNVVEQCEVLVTLLLVLARRESLGFRAWCQLFKLWIALRMGELLPEKAYIAAQDSYTLLRAKRVSSLMTLVAIQGLQLGLLWSDSLGGSVTGEEHPFAADLREMPRSETAEIEELFYAMKDAVRAERFLPAPGLISVILLFFTCFLHLSGPLLRPILSSALQHRLWDRAAELQSYVAQRAAQAHFAELVVTLILDDEAAEKVRLKSDDANIRDQWACSAFHAVLRRKLDNLCPENARLEVEAVQVTLSDAMNAFIAACYSGIPQAPQPLHPESMTAKKLEFLVFLVATIYHDHLPLVYSFWEDSGLTADSEGELGDKTSFTDGEGKMQPVAGSKGLKGHPLKYLASEARERHPLLYFHLIASMACDTTTASWVRMELSQASLCTHVNNDHNLEHCGGCSYRMPPTKYFDADTGASVPPGTCGQLLTSPSGQVSRLMRWDISLWAILIHQIEDFACLLARCRLLPLLATLEKLRSDATAGTAGKDLGLNTVVDHYSSLLVYGPCPGRTESVARELLRRGAWGLVRYMFRRVEMVLDQLSILLSLEERRRRQQVHDLDTCNTDISASFLLDVLTQARGMSPSGVTLLAYRLPTRLIDIVYMASEALNGFYDAAKANVLVDLQGAALSLLGRLMRSESSFPWRAETVKALVVQLEDRQGRHERTPMIAWLGLRSMEADQSLNEYRTTRDVVLLMHHLLESACDASWEGKSEALPPLLSTDIVTRIMDFSVQVLLSLEKWTFTRNVDRWLLTLTVLELLVTFVSISFTDYSEDPTQECVYGLEVYRQSLLKGFREDGALMRLLLRCAEYLPVSVLHSTFEARIREQSPHDVLKKQYVQNAHKLEHGDSQGLYLARDGILPLEFEQKSLSSVACRIETAVLERLGIAALQSLSHVIKEYLALLPRVSFSSTVSPGNLELLYQTADVLPVINPGPWFRSQHRRKRLPLASHVSLIASLLTYGASGRGPLTERLSLVAIDVLGSVIRYVQHVRLSREEERVVAFPNWPRHLLHPSSIRASRDIMSVTDAQGFREALFATLTRNSTPRSSLISLLDLLVDITRLQPSLAKHVVFFRPQIPEKESMNRIDGDDGLSKGIHRTVEEVVLHVLRRAQSMAKADEKRPECLPDKSKKLRAREIRERETGMLALASALRFLRVLLNNATASRQLELLAYLDPAIWGILEWAVQKVVLDEALQVKVSEVTMQCYRLSVHRFVLDILSILIVMNLSIMSQNQQIESNGRRNRALCHLGTAIPRLMAALFAAPDTKVLLDRYLTASFRLSFVEDLSRRASGTNGKVPLDRFLLPDREEMLTDSSPRRFGFENFVLDLPALVRHMQASQLGMQMSEAQRMEVRRAASFLNQYYSISAAQHMVNKSFKGLITVVMGRAQHSIQVKNMLSSDVNIDTVVRTALSLILGDGEEVEYAKRENRSALGTEETVTGSEYFKSTLRKSYGDAVRFALKINLPFRELLLTLVDFYGADLPKNAICDTICEIRRSFERLKIFETHLLSGHLQYKNGTDGILMDLRQSYVTTTLKLLLHHPFNSIDFASCRWAELEGILAYTLESLTSHEVSLTDGPALSAEFIRISERREAVLRTSMMLLSALLANNSLLHSLALPKGGSRGANISSGEQVNLAHIGERTILRELRQHRVLSTMLGLWSSASKVAATAFSAIHDYTTVSGHAARSTAALEALTDNAVRLALERLSTILRFLEAAACGSKDFSAELLREGWIPLLMEDPLVACLVRAVKDGSELAEMKQLMYRRGYRADGEESPYYTLWRSAVRLMARLLHTLTRSHLGHEAVLALPAAMRDPTLVYAHSMRPEEADFPCEVAGFWSRFSPLLLWPLSEDKVLTLASLKEAQSVLNFALEIAIHGHTWRVGEPSQAEELRTLIKGMTMRISVVLGQAMMSSIGISVLTVLGEAFAPVSPVEIRHYRIWEEQQRAACRGDAYANKDSHEGRGKPPQRRAKSRNLDSEVEWMLMDILASALAFLRHTNLSFLPRKIPLTPEEATQVVLAEGTRVWYRGNDSELYEGVIQRRIREFHPNEAFLMGTYDILRRLDHVVEKEVRAERITMIEDRAQERVQVCDIDFDLPDPSTGIPSFNRGRLSSAHLLVVARFTLLRLRGVSRDKREEALCINILIHVIHLLLTASRMFFRSRGAGIQNKERTLPRFMAVLSDVLWEVSELRVAHSCEAVDSSDALTGDSKRLLNSDLNVSYHSHQHQLHDMFVGVGEADNAEERIGGVKKVIDLLVQKMHTSQELGRKELKRVLVECYDNGQNLQSGIAAWLIFEARQHGYRVGLEEYAAALRACSQDVKMGRVGQLLDDMIENVGLSTLLNELKDKVQQDVPEEGTSLSYVVLSE</sequence>
<feature type="compositionally biased region" description="Basic and acidic residues" evidence="1">
    <location>
        <begin position="2392"/>
        <end position="2401"/>
    </location>
</feature>
<evidence type="ECO:0000313" key="3">
    <source>
        <dbReference type="Proteomes" id="UP000019335"/>
    </source>
</evidence>
<feature type="compositionally biased region" description="Polar residues" evidence="1">
    <location>
        <begin position="111"/>
        <end position="131"/>
    </location>
</feature>
<feature type="compositionally biased region" description="Low complexity" evidence="1">
    <location>
        <begin position="77"/>
        <end position="91"/>
    </location>
</feature>